<dbReference type="EMBL" id="JBBPEH010000007">
    <property type="protein sequence ID" value="KAK7535927.1"/>
    <property type="molecule type" value="Genomic_DNA"/>
</dbReference>
<evidence type="ECO:0000313" key="2">
    <source>
        <dbReference type="EMBL" id="KAK7535927.1"/>
    </source>
</evidence>
<evidence type="ECO:0000256" key="1">
    <source>
        <dbReference type="SAM" id="MobiDB-lite"/>
    </source>
</evidence>
<feature type="compositionally biased region" description="Basic and acidic residues" evidence="1">
    <location>
        <begin position="119"/>
        <end position="129"/>
    </location>
</feature>
<feature type="region of interest" description="Disordered" evidence="1">
    <location>
        <begin position="84"/>
        <end position="129"/>
    </location>
</feature>
<keyword evidence="3" id="KW-1185">Reference proteome</keyword>
<dbReference type="Proteomes" id="UP001360953">
    <property type="component" value="Unassembled WGS sequence"/>
</dbReference>
<dbReference type="GeneID" id="92028789"/>
<feature type="region of interest" description="Disordered" evidence="1">
    <location>
        <begin position="152"/>
        <end position="173"/>
    </location>
</feature>
<reference evidence="2 3" key="1">
    <citation type="submission" date="2024-04" db="EMBL/GenBank/DDBJ databases">
        <title>Phyllosticta paracitricarpa is synonymous to the EU quarantine fungus P. citricarpa based on phylogenomic analyses.</title>
        <authorList>
            <consortium name="Lawrence Berkeley National Laboratory"/>
            <person name="Van ingen-buijs V.A."/>
            <person name="Van westerhoven A.C."/>
            <person name="Haridas S."/>
            <person name="Skiadas P."/>
            <person name="Martin F."/>
            <person name="Groenewald J.Z."/>
            <person name="Crous P.W."/>
            <person name="Seidl M.F."/>
        </authorList>
    </citation>
    <scope>NUCLEOTIDE SEQUENCE [LARGE SCALE GENOMIC DNA]</scope>
    <source>
        <strain evidence="2 3">CPC 17464</strain>
    </source>
</reference>
<dbReference type="RefSeq" id="XP_066654343.1">
    <property type="nucleotide sequence ID" value="XM_066795883.1"/>
</dbReference>
<evidence type="ECO:0000313" key="3">
    <source>
        <dbReference type="Proteomes" id="UP001360953"/>
    </source>
</evidence>
<comment type="caution">
    <text evidence="2">The sequence shown here is derived from an EMBL/GenBank/DDBJ whole genome shotgun (WGS) entry which is preliminary data.</text>
</comment>
<organism evidence="2 3">
    <name type="scientific">Phyllosticta citribraziliensis</name>
    <dbReference type="NCBI Taxonomy" id="989973"/>
    <lineage>
        <taxon>Eukaryota</taxon>
        <taxon>Fungi</taxon>
        <taxon>Dikarya</taxon>
        <taxon>Ascomycota</taxon>
        <taxon>Pezizomycotina</taxon>
        <taxon>Dothideomycetes</taxon>
        <taxon>Dothideomycetes incertae sedis</taxon>
        <taxon>Botryosphaeriales</taxon>
        <taxon>Phyllostictaceae</taxon>
        <taxon>Phyllosticta</taxon>
    </lineage>
</organism>
<accession>A0ABR1LL51</accession>
<name>A0ABR1LL51_9PEZI</name>
<proteinExistence type="predicted"/>
<gene>
    <name evidence="2" type="ORF">J3D65DRAFT_394900</name>
</gene>
<sequence>MDACPTPAAWKRLVLRCTACSRHRRFGVKQVDMTDVMSAELVAKGRGPKPSCSLSRCPSRRDVRANYIGKPALELFLAQCTHTDTSNGHRARPTKRQQLVQQRHRSTCAPRLVSSRKRTRDEPRPRHEHLGQGVLCANVRTVLASPPLQSLRCSSRQRSKAGTPMPTHRNQGRIREADGGKRYAGRAARGMFEMARRGRQLS</sequence>
<protein>
    <submittedName>
        <fullName evidence="2">Uncharacterized protein</fullName>
    </submittedName>
</protein>